<proteinExistence type="predicted"/>
<dbReference type="EMBL" id="CP128399">
    <property type="protein sequence ID" value="WJW65500.1"/>
    <property type="molecule type" value="Genomic_DNA"/>
</dbReference>
<dbReference type="GO" id="GO:0000160">
    <property type="term" value="P:phosphorelay signal transduction system"/>
    <property type="evidence" value="ECO:0007669"/>
    <property type="project" value="InterPro"/>
</dbReference>
<evidence type="ECO:0000256" key="2">
    <source>
        <dbReference type="PROSITE-ProRule" id="PRU00169"/>
    </source>
</evidence>
<keyword evidence="1" id="KW-0238">DNA-binding</keyword>
<dbReference type="Gene3D" id="3.40.50.2300">
    <property type="match status" value="1"/>
</dbReference>
<evidence type="ECO:0000259" key="3">
    <source>
        <dbReference type="PROSITE" id="PS50110"/>
    </source>
</evidence>
<dbReference type="AlphaFoldDB" id="A0A8T7M2C3"/>
<dbReference type="PANTHER" id="PTHR43214:SF43">
    <property type="entry name" value="TWO-COMPONENT RESPONSE REGULATOR"/>
    <property type="match status" value="1"/>
</dbReference>
<dbReference type="Pfam" id="PF00072">
    <property type="entry name" value="Response_reg"/>
    <property type="match status" value="1"/>
</dbReference>
<dbReference type="CDD" id="cd17535">
    <property type="entry name" value="REC_NarL-like"/>
    <property type="match status" value="1"/>
</dbReference>
<evidence type="ECO:0000313" key="6">
    <source>
        <dbReference type="Proteomes" id="UP000521676"/>
    </source>
</evidence>
<dbReference type="SMART" id="SM00448">
    <property type="entry name" value="REC"/>
    <property type="match status" value="1"/>
</dbReference>
<comment type="caution">
    <text evidence="2">Lacks conserved residue(s) required for the propagation of feature annotation.</text>
</comment>
<dbReference type="RefSeq" id="WP_341467384.1">
    <property type="nucleotide sequence ID" value="NZ_CP128399.1"/>
</dbReference>
<protein>
    <submittedName>
        <fullName evidence="4">Response regulator transcription factor</fullName>
    </submittedName>
</protein>
<keyword evidence="7" id="KW-1185">Reference proteome</keyword>
<evidence type="ECO:0000313" key="4">
    <source>
        <dbReference type="EMBL" id="NWJ46121.1"/>
    </source>
</evidence>
<organism evidence="4 6">
    <name type="scientific">Candidatus Chlorohelix allophototropha</name>
    <dbReference type="NCBI Taxonomy" id="3003348"/>
    <lineage>
        <taxon>Bacteria</taxon>
        <taxon>Bacillati</taxon>
        <taxon>Chloroflexota</taxon>
        <taxon>Chloroflexia</taxon>
        <taxon>Candidatus Chloroheliales</taxon>
        <taxon>Candidatus Chloroheliaceae</taxon>
        <taxon>Candidatus Chlorohelix</taxon>
    </lineage>
</organism>
<reference evidence="4 6" key="1">
    <citation type="submission" date="2020-06" db="EMBL/GenBank/DDBJ databases">
        <title>Anoxygenic phototrophic Chloroflexota member uses a Type I reaction center.</title>
        <authorList>
            <person name="Tsuji J.M."/>
            <person name="Shaw N.A."/>
            <person name="Nagashima S."/>
            <person name="Venkiteswaran J."/>
            <person name="Schiff S.L."/>
            <person name="Hanada S."/>
            <person name="Tank M."/>
            <person name="Neufeld J.D."/>
        </authorList>
    </citation>
    <scope>NUCLEOTIDE SEQUENCE [LARGE SCALE GENOMIC DNA]</scope>
    <source>
        <strain evidence="4">L227-S17</strain>
    </source>
</reference>
<dbReference type="EMBL" id="JACATZ010000001">
    <property type="protein sequence ID" value="NWJ46121.1"/>
    <property type="molecule type" value="Genomic_DNA"/>
</dbReference>
<gene>
    <name evidence="4" type="ORF">HXX08_09605</name>
    <name evidence="5" type="ORF">OZ401_001265</name>
</gene>
<sequence>MLTEDEFNNDKIRVLLVEESPSYKLELRLTLSNQPDFEVVAEATAGWQALDLVKLHQPALVLCCLTLPDQYGISLTRQLVHQNSGLQVIILGDNDDYEFVSSAFQAHAAAYCSRSAGIEKILAMLRLVAQKPYGRVSSIKNKILANK</sequence>
<evidence type="ECO:0000313" key="7">
    <source>
        <dbReference type="Proteomes" id="UP001431572"/>
    </source>
</evidence>
<dbReference type="InterPro" id="IPR039420">
    <property type="entry name" value="WalR-like"/>
</dbReference>
<reference evidence="5" key="2">
    <citation type="journal article" date="2024" name="Nature">
        <title>Anoxygenic phototroph of the Chloroflexota uses a type I reaction centre.</title>
        <authorList>
            <person name="Tsuji J.M."/>
            <person name="Shaw N.A."/>
            <person name="Nagashima S."/>
            <person name="Venkiteswaran J.J."/>
            <person name="Schiff S.L."/>
            <person name="Watanabe T."/>
            <person name="Fukui M."/>
            <person name="Hanada S."/>
            <person name="Tank M."/>
            <person name="Neufeld J.D."/>
        </authorList>
    </citation>
    <scope>NUCLEOTIDE SEQUENCE</scope>
    <source>
        <strain evidence="5">L227-S17</strain>
    </source>
</reference>
<dbReference type="SUPFAM" id="SSF52172">
    <property type="entry name" value="CheY-like"/>
    <property type="match status" value="1"/>
</dbReference>
<evidence type="ECO:0000256" key="1">
    <source>
        <dbReference type="ARBA" id="ARBA00023125"/>
    </source>
</evidence>
<dbReference type="PANTHER" id="PTHR43214">
    <property type="entry name" value="TWO-COMPONENT RESPONSE REGULATOR"/>
    <property type="match status" value="1"/>
</dbReference>
<dbReference type="Proteomes" id="UP001431572">
    <property type="component" value="Chromosome 1"/>
</dbReference>
<evidence type="ECO:0000313" key="5">
    <source>
        <dbReference type="EMBL" id="WJW65500.1"/>
    </source>
</evidence>
<feature type="domain" description="Response regulatory" evidence="3">
    <location>
        <begin position="13"/>
        <end position="129"/>
    </location>
</feature>
<dbReference type="GO" id="GO:0003677">
    <property type="term" value="F:DNA binding"/>
    <property type="evidence" value="ECO:0007669"/>
    <property type="project" value="UniProtKB-KW"/>
</dbReference>
<dbReference type="Proteomes" id="UP000521676">
    <property type="component" value="Unassembled WGS sequence"/>
</dbReference>
<dbReference type="PROSITE" id="PS50110">
    <property type="entry name" value="RESPONSE_REGULATORY"/>
    <property type="match status" value="1"/>
</dbReference>
<dbReference type="InterPro" id="IPR011006">
    <property type="entry name" value="CheY-like_superfamily"/>
</dbReference>
<name>A0A8T7M2C3_9CHLR</name>
<accession>A0A8T7M2C3</accession>
<dbReference type="InterPro" id="IPR058245">
    <property type="entry name" value="NreC/VraR/RcsB-like_REC"/>
</dbReference>
<dbReference type="InterPro" id="IPR001789">
    <property type="entry name" value="Sig_transdc_resp-reg_receiver"/>
</dbReference>